<feature type="transmembrane region" description="Helical" evidence="5">
    <location>
        <begin position="431"/>
        <end position="450"/>
    </location>
</feature>
<dbReference type="InterPro" id="IPR036259">
    <property type="entry name" value="MFS_trans_sf"/>
</dbReference>
<keyword evidence="2 5" id="KW-0812">Transmembrane</keyword>
<dbReference type="Pfam" id="PF07690">
    <property type="entry name" value="MFS_1"/>
    <property type="match status" value="1"/>
</dbReference>
<reference evidence="6" key="1">
    <citation type="journal article" date="2020" name="Nat. Commun.">
        <title>Large-scale genome sequencing of mycorrhizal fungi provides insights into the early evolution of symbiotic traits.</title>
        <authorList>
            <person name="Miyauchi S."/>
            <person name="Kiss E."/>
            <person name="Kuo A."/>
            <person name="Drula E."/>
            <person name="Kohler A."/>
            <person name="Sanchez-Garcia M."/>
            <person name="Morin E."/>
            <person name="Andreopoulos B."/>
            <person name="Barry K.W."/>
            <person name="Bonito G."/>
            <person name="Buee M."/>
            <person name="Carver A."/>
            <person name="Chen C."/>
            <person name="Cichocki N."/>
            <person name="Clum A."/>
            <person name="Culley D."/>
            <person name="Crous P.W."/>
            <person name="Fauchery L."/>
            <person name="Girlanda M."/>
            <person name="Hayes R.D."/>
            <person name="Keri Z."/>
            <person name="LaButti K."/>
            <person name="Lipzen A."/>
            <person name="Lombard V."/>
            <person name="Magnuson J."/>
            <person name="Maillard F."/>
            <person name="Murat C."/>
            <person name="Nolan M."/>
            <person name="Ohm R.A."/>
            <person name="Pangilinan J."/>
            <person name="Pereira M.F."/>
            <person name="Perotto S."/>
            <person name="Peter M."/>
            <person name="Pfister S."/>
            <person name="Riley R."/>
            <person name="Sitrit Y."/>
            <person name="Stielow J.B."/>
            <person name="Szollosi G."/>
            <person name="Zifcakova L."/>
            <person name="Stursova M."/>
            <person name="Spatafora J.W."/>
            <person name="Tedersoo L."/>
            <person name="Vaario L.M."/>
            <person name="Yamada A."/>
            <person name="Yan M."/>
            <person name="Wang P."/>
            <person name="Xu J."/>
            <person name="Bruns T."/>
            <person name="Baldrian P."/>
            <person name="Vilgalys R."/>
            <person name="Dunand C."/>
            <person name="Henrissat B."/>
            <person name="Grigoriev I.V."/>
            <person name="Hibbett D."/>
            <person name="Nagy L.G."/>
            <person name="Martin F.M."/>
        </authorList>
    </citation>
    <scope>NUCLEOTIDE SEQUENCE</scope>
    <source>
        <strain evidence="6">UP504</strain>
    </source>
</reference>
<feature type="transmembrane region" description="Helical" evidence="5">
    <location>
        <begin position="291"/>
        <end position="310"/>
    </location>
</feature>
<evidence type="ECO:0000256" key="1">
    <source>
        <dbReference type="ARBA" id="ARBA00004141"/>
    </source>
</evidence>
<feature type="transmembrane region" description="Helical" evidence="5">
    <location>
        <begin position="65"/>
        <end position="88"/>
    </location>
</feature>
<evidence type="ECO:0000256" key="5">
    <source>
        <dbReference type="SAM" id="Phobius"/>
    </source>
</evidence>
<dbReference type="SUPFAM" id="SSF103473">
    <property type="entry name" value="MFS general substrate transporter"/>
    <property type="match status" value="1"/>
</dbReference>
<evidence type="ECO:0000313" key="6">
    <source>
        <dbReference type="EMBL" id="KAF9515229.1"/>
    </source>
</evidence>
<dbReference type="Gene3D" id="1.20.1250.20">
    <property type="entry name" value="MFS general substrate transporter like domains"/>
    <property type="match status" value="1"/>
</dbReference>
<feature type="transmembrane region" description="Helical" evidence="5">
    <location>
        <begin position="219"/>
        <end position="238"/>
    </location>
</feature>
<keyword evidence="7" id="KW-1185">Reference proteome</keyword>
<accession>A0A9P6DXU3</accession>
<feature type="transmembrane region" description="Helical" evidence="5">
    <location>
        <begin position="360"/>
        <end position="381"/>
    </location>
</feature>
<organism evidence="6 7">
    <name type="scientific">Hydnum rufescens UP504</name>
    <dbReference type="NCBI Taxonomy" id="1448309"/>
    <lineage>
        <taxon>Eukaryota</taxon>
        <taxon>Fungi</taxon>
        <taxon>Dikarya</taxon>
        <taxon>Basidiomycota</taxon>
        <taxon>Agaricomycotina</taxon>
        <taxon>Agaricomycetes</taxon>
        <taxon>Cantharellales</taxon>
        <taxon>Hydnaceae</taxon>
        <taxon>Hydnum</taxon>
    </lineage>
</organism>
<feature type="transmembrane region" description="Helical" evidence="5">
    <location>
        <begin position="94"/>
        <end position="115"/>
    </location>
</feature>
<dbReference type="AlphaFoldDB" id="A0A9P6DXU3"/>
<dbReference type="OrthoDB" id="10021397at2759"/>
<evidence type="ECO:0000256" key="3">
    <source>
        <dbReference type="ARBA" id="ARBA00022989"/>
    </source>
</evidence>
<comment type="subcellular location">
    <subcellularLocation>
        <location evidence="1">Membrane</location>
        <topology evidence="1">Multi-pass membrane protein</topology>
    </subcellularLocation>
</comment>
<gene>
    <name evidence="6" type="ORF">BS47DRAFT_1484607</name>
</gene>
<dbReference type="Proteomes" id="UP000886523">
    <property type="component" value="Unassembled WGS sequence"/>
</dbReference>
<sequence length="458" mass="50046">MSHCWTPPAATGDSIIVTSQKNFAARLRVGTVCTGRDVRISNPFQVSMYDRRNVLMEILEPPRHIFALSTFAAITLFELGSIVCAVAMNMNTLIFGRALSGVGAAGVFTSALAIIAEIAPIEKHAGRCYSALSVLTLASEHWSTTDIGGYVLGGVFTERVSWRQETTTLNRSEASEHTVLQHWLRLDWFGTILCVGIVTILPLPLQWGGVTKAWRDPTVIASFCASGVVLIAFVILEWKMGERAINPLYMFRRSTQGRSAIQSGIDVLPFMLSLVIGESISGGLISVMGRYWYWLALSPPIASIGAGLLFTTDIHTPQRYLIGYQILYGFGIGGALQTTWIAVQAEYHSEEHMIPQSTSLIMFAQLIGGVIGMAITGSIFANQLVKELAEFAPHLAPDVAHSVRQSVSYIFTLPLDEQEAVVSAYSKSLDYVWSLGVPPGVLASLATFMVRNYDLMKM</sequence>
<name>A0A9P6DXU3_9AGAM</name>
<dbReference type="GO" id="GO:0005886">
    <property type="term" value="C:plasma membrane"/>
    <property type="evidence" value="ECO:0007669"/>
    <property type="project" value="TreeGrafter"/>
</dbReference>
<evidence type="ECO:0000256" key="4">
    <source>
        <dbReference type="ARBA" id="ARBA00023136"/>
    </source>
</evidence>
<keyword evidence="4 5" id="KW-0472">Membrane</keyword>
<feature type="transmembrane region" description="Helical" evidence="5">
    <location>
        <begin position="188"/>
        <end position="207"/>
    </location>
</feature>
<proteinExistence type="predicted"/>
<evidence type="ECO:0000256" key="2">
    <source>
        <dbReference type="ARBA" id="ARBA00022692"/>
    </source>
</evidence>
<dbReference type="InterPro" id="IPR011701">
    <property type="entry name" value="MFS"/>
</dbReference>
<evidence type="ECO:0000313" key="7">
    <source>
        <dbReference type="Proteomes" id="UP000886523"/>
    </source>
</evidence>
<dbReference type="PANTHER" id="PTHR23501:SF198">
    <property type="entry name" value="AZOLE RESISTANCE PROTEIN 1-RELATED"/>
    <property type="match status" value="1"/>
</dbReference>
<dbReference type="GO" id="GO:0022857">
    <property type="term" value="F:transmembrane transporter activity"/>
    <property type="evidence" value="ECO:0007669"/>
    <property type="project" value="InterPro"/>
</dbReference>
<keyword evidence="3 5" id="KW-1133">Transmembrane helix</keyword>
<dbReference type="PANTHER" id="PTHR23501">
    <property type="entry name" value="MAJOR FACILITATOR SUPERFAMILY"/>
    <property type="match status" value="1"/>
</dbReference>
<comment type="caution">
    <text evidence="6">The sequence shown here is derived from an EMBL/GenBank/DDBJ whole genome shotgun (WGS) entry which is preliminary data.</text>
</comment>
<protein>
    <submittedName>
        <fullName evidence="6">Uncharacterized protein</fullName>
    </submittedName>
</protein>
<dbReference type="EMBL" id="MU128952">
    <property type="protein sequence ID" value="KAF9515229.1"/>
    <property type="molecule type" value="Genomic_DNA"/>
</dbReference>